<keyword evidence="7 15" id="KW-0378">Hydrolase</keyword>
<protein>
    <recommendedName>
        <fullName evidence="15">Formamidopyrimidine-DNA glycosylase</fullName>
        <shortName evidence="15">Fapy-DNA glycosylase</shortName>
        <ecNumber evidence="15">3.2.2.23</ecNumber>
    </recommendedName>
    <alternativeName>
        <fullName evidence="15">DNA-(apurinic or apyrimidinic site) lyase MutM</fullName>
        <shortName evidence="15">AP lyase MutM</shortName>
        <ecNumber evidence="15">4.2.99.18</ecNumber>
    </alternativeName>
</protein>
<dbReference type="FunFam" id="1.10.8.50:FF:000003">
    <property type="entry name" value="Formamidopyrimidine-DNA glycosylase"/>
    <property type="match status" value="1"/>
</dbReference>
<dbReference type="SUPFAM" id="SSF46946">
    <property type="entry name" value="S13-like H2TH domain"/>
    <property type="match status" value="1"/>
</dbReference>
<proteinExistence type="inferred from homology"/>
<feature type="binding site" evidence="15">
    <location>
        <position position="125"/>
    </location>
    <ligand>
        <name>DNA</name>
        <dbReference type="ChEBI" id="CHEBI:16991"/>
    </ligand>
</feature>
<reference evidence="18 19" key="1">
    <citation type="submission" date="2018-08" db="EMBL/GenBank/DDBJ databases">
        <title>Genomic Encyclopedia of Type Strains, Phase IV (KMG-IV): sequencing the most valuable type-strain genomes for metagenomic binning, comparative biology and taxonomic classification.</title>
        <authorList>
            <person name="Goeker M."/>
        </authorList>
    </citation>
    <scope>NUCLEOTIDE SEQUENCE [LARGE SCALE GENOMIC DNA]</scope>
    <source>
        <strain evidence="18 19">DSM 26022</strain>
    </source>
</reference>
<evidence type="ECO:0000259" key="16">
    <source>
        <dbReference type="PROSITE" id="PS51066"/>
    </source>
</evidence>
<evidence type="ECO:0000256" key="12">
    <source>
        <dbReference type="ARBA" id="ARBA00023268"/>
    </source>
</evidence>
<comment type="similarity">
    <text evidence="2 15">Belongs to the FPG family.</text>
</comment>
<dbReference type="InterPro" id="IPR000214">
    <property type="entry name" value="Znf_DNA_glyclase/AP_lyase"/>
</dbReference>
<feature type="active site" description="Proton donor" evidence="15">
    <location>
        <position position="3"/>
    </location>
</feature>
<keyword evidence="9 15" id="KW-0238">DNA-binding</keyword>
<dbReference type="Pfam" id="PF06831">
    <property type="entry name" value="H2TH"/>
    <property type="match status" value="1"/>
</dbReference>
<dbReference type="InterPro" id="IPR020629">
    <property type="entry name" value="FPG_Glyclase"/>
</dbReference>
<dbReference type="SUPFAM" id="SSF81624">
    <property type="entry name" value="N-terminal domain of MutM-like DNA repair proteins"/>
    <property type="match status" value="1"/>
</dbReference>
<feature type="binding site" evidence="15">
    <location>
        <position position="167"/>
    </location>
    <ligand>
        <name>DNA</name>
        <dbReference type="ChEBI" id="CHEBI:16991"/>
    </ligand>
</feature>
<dbReference type="EC" id="3.2.2.23" evidence="15"/>
<comment type="cofactor">
    <cofactor evidence="15">
        <name>Zn(2+)</name>
        <dbReference type="ChEBI" id="CHEBI:29105"/>
    </cofactor>
    <text evidence="15">Binds 1 zinc ion per subunit.</text>
</comment>
<evidence type="ECO:0000256" key="9">
    <source>
        <dbReference type="ARBA" id="ARBA00023125"/>
    </source>
</evidence>
<dbReference type="Pfam" id="PF01149">
    <property type="entry name" value="Fapy_DNA_glyco"/>
    <property type="match status" value="1"/>
</dbReference>
<evidence type="ECO:0000256" key="13">
    <source>
        <dbReference type="ARBA" id="ARBA00023295"/>
    </source>
</evidence>
<dbReference type="OrthoDB" id="9800855at2"/>
<evidence type="ECO:0000256" key="1">
    <source>
        <dbReference type="ARBA" id="ARBA00001668"/>
    </source>
</evidence>
<keyword evidence="13 15" id="KW-0326">Glycosidase</keyword>
<dbReference type="NCBIfam" id="NF002211">
    <property type="entry name" value="PRK01103.1"/>
    <property type="match status" value="1"/>
</dbReference>
<dbReference type="GO" id="GO:0140078">
    <property type="term" value="F:class I DNA-(apurinic or apyrimidinic site) endonuclease activity"/>
    <property type="evidence" value="ECO:0007669"/>
    <property type="project" value="UniProtKB-EC"/>
</dbReference>
<evidence type="ECO:0000256" key="11">
    <source>
        <dbReference type="ARBA" id="ARBA00023239"/>
    </source>
</evidence>
<comment type="caution">
    <text evidence="18">The sequence shown here is derived from an EMBL/GenBank/DDBJ whole genome shotgun (WGS) entry which is preliminary data.</text>
</comment>
<sequence length="286" mass="31881">MPELPEVETTRAGLAPHCVGRRVSDVIVHNGRLRWPVPEHLADVLTGRLVQRIERRGKYLLLYCLDEVSAHVGVLMVHLGMSGSLRLVDPGSVRKTHDHLVFSLSDAADDLDAEPRWELRYHDPRRFGCCLWLELPAEQHPLLASLGPEPLTDAFTDTHLFRLSRGKSMPIKSFLMDSQVVVGVGNIYANEALFEVGIHPLREAGRISEKRYVALSVAVRAILANAIAQGGTTLRDFVNGQGEPGYFQQQLSVYGRAGEPCLRCQKPLTEVRLSARSTVFCTRCQR</sequence>
<dbReference type="RefSeq" id="WP_116207277.1">
    <property type="nucleotide sequence ID" value="NZ_QUNR01000001.1"/>
</dbReference>
<dbReference type="NCBIfam" id="TIGR00577">
    <property type="entry name" value="fpg"/>
    <property type="match status" value="1"/>
</dbReference>
<evidence type="ECO:0000256" key="4">
    <source>
        <dbReference type="ARBA" id="ARBA00022723"/>
    </source>
</evidence>
<keyword evidence="6 15" id="KW-0863">Zinc-finger</keyword>
<dbReference type="PANTHER" id="PTHR22993:SF9">
    <property type="entry name" value="FORMAMIDOPYRIMIDINE-DNA GLYCOSYLASE"/>
    <property type="match status" value="1"/>
</dbReference>
<dbReference type="PANTHER" id="PTHR22993">
    <property type="entry name" value="FORMAMIDOPYRIMIDINE-DNA GLYCOSYLASE"/>
    <property type="match status" value="1"/>
</dbReference>
<dbReference type="Gene3D" id="1.10.8.50">
    <property type="match status" value="1"/>
</dbReference>
<dbReference type="InterPro" id="IPR035937">
    <property type="entry name" value="FPG_N"/>
</dbReference>
<dbReference type="PROSITE" id="PS51068">
    <property type="entry name" value="FPG_CAT"/>
    <property type="match status" value="1"/>
</dbReference>
<dbReference type="HAMAP" id="MF_00103">
    <property type="entry name" value="Fapy_DNA_glycosyl"/>
    <property type="match status" value="1"/>
</dbReference>
<gene>
    <name evidence="15" type="primary">mutM</name>
    <name evidence="15" type="synonym">fpg</name>
    <name evidence="18" type="ORF">DFR26_0426</name>
</gene>
<dbReference type="Gene3D" id="3.20.190.10">
    <property type="entry name" value="MutM-like, N-terminal"/>
    <property type="match status" value="1"/>
</dbReference>
<dbReference type="GO" id="GO:0003684">
    <property type="term" value="F:damaged DNA binding"/>
    <property type="evidence" value="ECO:0007669"/>
    <property type="project" value="InterPro"/>
</dbReference>
<dbReference type="SMART" id="SM01232">
    <property type="entry name" value="H2TH"/>
    <property type="match status" value="1"/>
</dbReference>
<evidence type="ECO:0000256" key="10">
    <source>
        <dbReference type="ARBA" id="ARBA00023204"/>
    </source>
</evidence>
<dbReference type="Proteomes" id="UP000256774">
    <property type="component" value="Unassembled WGS sequence"/>
</dbReference>
<keyword evidence="19" id="KW-1185">Reference proteome</keyword>
<organism evidence="18 19">
    <name type="scientific">Paraperlucidibaca baekdonensis</name>
    <dbReference type="NCBI Taxonomy" id="748120"/>
    <lineage>
        <taxon>Bacteria</taxon>
        <taxon>Pseudomonadati</taxon>
        <taxon>Pseudomonadota</taxon>
        <taxon>Gammaproteobacteria</taxon>
        <taxon>Moraxellales</taxon>
        <taxon>Moraxellaceae</taxon>
        <taxon>Paraperlucidibaca</taxon>
    </lineage>
</organism>
<dbReference type="InterPro" id="IPR010663">
    <property type="entry name" value="Znf_FPG/IleRS"/>
</dbReference>
<keyword evidence="10 15" id="KW-0234">DNA repair</keyword>
<dbReference type="InterPro" id="IPR012319">
    <property type="entry name" value="FPG_cat"/>
</dbReference>
<comment type="subunit">
    <text evidence="3 15">Monomer.</text>
</comment>
<evidence type="ECO:0000256" key="5">
    <source>
        <dbReference type="ARBA" id="ARBA00022763"/>
    </source>
</evidence>
<feature type="domain" description="Formamidopyrimidine-DNA glycosylase catalytic" evidence="17">
    <location>
        <begin position="2"/>
        <end position="128"/>
    </location>
</feature>
<dbReference type="EC" id="4.2.99.18" evidence="15"/>
<name>A0A3E0H943_9GAMM</name>
<dbReference type="GO" id="GO:0008270">
    <property type="term" value="F:zinc ion binding"/>
    <property type="evidence" value="ECO:0007669"/>
    <property type="project" value="UniProtKB-UniRule"/>
</dbReference>
<evidence type="ECO:0000259" key="17">
    <source>
        <dbReference type="PROSITE" id="PS51068"/>
    </source>
</evidence>
<evidence type="ECO:0000256" key="15">
    <source>
        <dbReference type="HAMAP-Rule" id="MF_00103"/>
    </source>
</evidence>
<feature type="binding site" evidence="15">
    <location>
        <position position="97"/>
    </location>
    <ligand>
        <name>DNA</name>
        <dbReference type="ChEBI" id="CHEBI:16991"/>
    </ligand>
</feature>
<evidence type="ECO:0000256" key="8">
    <source>
        <dbReference type="ARBA" id="ARBA00022833"/>
    </source>
</evidence>
<dbReference type="GO" id="GO:0034039">
    <property type="term" value="F:8-oxo-7,8-dihydroguanine DNA N-glycosylase activity"/>
    <property type="evidence" value="ECO:0007669"/>
    <property type="project" value="TreeGrafter"/>
</dbReference>
<dbReference type="SMART" id="SM00898">
    <property type="entry name" value="Fapy_DNA_glyco"/>
    <property type="match status" value="1"/>
</dbReference>
<comment type="function">
    <text evidence="15">Involved in base excision repair of DNA damaged by oxidation or by mutagenic agents. Acts as DNA glycosylase that recognizes and removes damaged bases. Has a preference for oxidized purines, such as 7,8-dihydro-8-oxoguanine (8-oxoG). Has AP (apurinic/apyrimidinic) lyase activity and introduces nicks in the DNA strand. Cleaves the DNA backbone by beta-delta elimination to generate a single-strand break at the site of the removed base with both 3'- and 5'-phosphates.</text>
</comment>
<dbReference type="Pfam" id="PF06827">
    <property type="entry name" value="zf-FPG_IleRS"/>
    <property type="match status" value="1"/>
</dbReference>
<feature type="domain" description="FPG-type" evidence="16">
    <location>
        <begin position="252"/>
        <end position="286"/>
    </location>
</feature>
<dbReference type="CDD" id="cd08966">
    <property type="entry name" value="EcFpg-like_N"/>
    <property type="match status" value="1"/>
</dbReference>
<evidence type="ECO:0000313" key="18">
    <source>
        <dbReference type="EMBL" id="REH40227.1"/>
    </source>
</evidence>
<dbReference type="InterPro" id="IPR015886">
    <property type="entry name" value="H2TH_FPG"/>
</dbReference>
<dbReference type="SUPFAM" id="SSF57716">
    <property type="entry name" value="Glucocorticoid receptor-like (DNA-binding domain)"/>
    <property type="match status" value="1"/>
</dbReference>
<comment type="catalytic activity">
    <reaction evidence="1 15">
        <text>Hydrolysis of DNA containing ring-opened 7-methylguanine residues, releasing 2,6-diamino-4-hydroxy-5-(N-methyl)formamidopyrimidine.</text>
        <dbReference type="EC" id="3.2.2.23"/>
    </reaction>
</comment>
<dbReference type="AlphaFoldDB" id="A0A3E0H943"/>
<evidence type="ECO:0000313" key="19">
    <source>
        <dbReference type="Proteomes" id="UP000256774"/>
    </source>
</evidence>
<dbReference type="EMBL" id="QUNR01000001">
    <property type="protein sequence ID" value="REH40227.1"/>
    <property type="molecule type" value="Genomic_DNA"/>
</dbReference>
<comment type="catalytic activity">
    <reaction evidence="14 15">
        <text>2'-deoxyribonucleotide-(2'-deoxyribose 5'-phosphate)-2'-deoxyribonucleotide-DNA = a 3'-end 2'-deoxyribonucleotide-(2,3-dehydro-2,3-deoxyribose 5'-phosphate)-DNA + a 5'-end 5'-phospho-2'-deoxyribonucleoside-DNA + H(+)</text>
        <dbReference type="Rhea" id="RHEA:66592"/>
        <dbReference type="Rhea" id="RHEA-COMP:13180"/>
        <dbReference type="Rhea" id="RHEA-COMP:16897"/>
        <dbReference type="Rhea" id="RHEA-COMP:17067"/>
        <dbReference type="ChEBI" id="CHEBI:15378"/>
        <dbReference type="ChEBI" id="CHEBI:136412"/>
        <dbReference type="ChEBI" id="CHEBI:157695"/>
        <dbReference type="ChEBI" id="CHEBI:167181"/>
        <dbReference type="EC" id="4.2.99.18"/>
    </reaction>
</comment>
<evidence type="ECO:0000256" key="6">
    <source>
        <dbReference type="ARBA" id="ARBA00022771"/>
    </source>
</evidence>
<keyword evidence="4 15" id="KW-0479">Metal-binding</keyword>
<evidence type="ECO:0000256" key="2">
    <source>
        <dbReference type="ARBA" id="ARBA00009409"/>
    </source>
</evidence>
<evidence type="ECO:0000256" key="3">
    <source>
        <dbReference type="ARBA" id="ARBA00011245"/>
    </source>
</evidence>
<feature type="active site" description="Proton donor; for beta-elimination activity" evidence="15">
    <location>
        <position position="58"/>
    </location>
</feature>
<keyword evidence="12 15" id="KW-0511">Multifunctional enzyme</keyword>
<dbReference type="PROSITE" id="PS51066">
    <property type="entry name" value="ZF_FPG_2"/>
    <property type="match status" value="1"/>
</dbReference>
<accession>A0A3E0H943</accession>
<keyword evidence="8 15" id="KW-0862">Zinc</keyword>
<dbReference type="InterPro" id="IPR010979">
    <property type="entry name" value="Ribosomal_uS13-like_H2TH"/>
</dbReference>
<feature type="active site" description="Proton donor; for delta-elimination activity" evidence="15">
    <location>
        <position position="276"/>
    </location>
</feature>
<keyword evidence="5 15" id="KW-0227">DNA damage</keyword>
<feature type="active site" description="Schiff-base intermediate with DNA" evidence="15">
    <location>
        <position position="2"/>
    </location>
</feature>
<dbReference type="GO" id="GO:0006284">
    <property type="term" value="P:base-excision repair"/>
    <property type="evidence" value="ECO:0007669"/>
    <property type="project" value="InterPro"/>
</dbReference>
<evidence type="ECO:0000256" key="14">
    <source>
        <dbReference type="ARBA" id="ARBA00044632"/>
    </source>
</evidence>
<keyword evidence="11 15" id="KW-0456">Lyase</keyword>
<evidence type="ECO:0000256" key="7">
    <source>
        <dbReference type="ARBA" id="ARBA00022801"/>
    </source>
</evidence>